<accession>A0AAV1SPJ4</accession>
<evidence type="ECO:0000313" key="2">
    <source>
        <dbReference type="Proteomes" id="UP001314170"/>
    </source>
</evidence>
<reference evidence="1 2" key="1">
    <citation type="submission" date="2024-01" db="EMBL/GenBank/DDBJ databases">
        <authorList>
            <person name="Waweru B."/>
        </authorList>
    </citation>
    <scope>NUCLEOTIDE SEQUENCE [LARGE SCALE GENOMIC DNA]</scope>
</reference>
<proteinExistence type="predicted"/>
<protein>
    <submittedName>
        <fullName evidence="1">Uncharacterized protein</fullName>
    </submittedName>
</protein>
<name>A0AAV1SPJ4_9ROSI</name>
<dbReference type="Proteomes" id="UP001314170">
    <property type="component" value="Unassembled WGS sequence"/>
</dbReference>
<organism evidence="1 2">
    <name type="scientific">Dovyalis caffra</name>
    <dbReference type="NCBI Taxonomy" id="77055"/>
    <lineage>
        <taxon>Eukaryota</taxon>
        <taxon>Viridiplantae</taxon>
        <taxon>Streptophyta</taxon>
        <taxon>Embryophyta</taxon>
        <taxon>Tracheophyta</taxon>
        <taxon>Spermatophyta</taxon>
        <taxon>Magnoliopsida</taxon>
        <taxon>eudicotyledons</taxon>
        <taxon>Gunneridae</taxon>
        <taxon>Pentapetalae</taxon>
        <taxon>rosids</taxon>
        <taxon>fabids</taxon>
        <taxon>Malpighiales</taxon>
        <taxon>Salicaceae</taxon>
        <taxon>Flacourtieae</taxon>
        <taxon>Dovyalis</taxon>
    </lineage>
</organism>
<gene>
    <name evidence="1" type="ORF">DCAF_LOCUS25846</name>
</gene>
<sequence>MALNEKERKSNNYVVSNKMVKEHLAPINVALNEKVGKSTKHVVSNKKVKLPYIIHSNPAYKIQQTLQPKSQTR</sequence>
<comment type="caution">
    <text evidence="1">The sequence shown here is derived from an EMBL/GenBank/DDBJ whole genome shotgun (WGS) entry which is preliminary data.</text>
</comment>
<keyword evidence="2" id="KW-1185">Reference proteome</keyword>
<evidence type="ECO:0000313" key="1">
    <source>
        <dbReference type="EMBL" id="CAK7355586.1"/>
    </source>
</evidence>
<dbReference type="EMBL" id="CAWUPB010001195">
    <property type="protein sequence ID" value="CAK7355586.1"/>
    <property type="molecule type" value="Genomic_DNA"/>
</dbReference>
<dbReference type="AlphaFoldDB" id="A0AAV1SPJ4"/>